<feature type="region of interest" description="Disordered" evidence="1">
    <location>
        <begin position="75"/>
        <end position="109"/>
    </location>
</feature>
<organism evidence="3 4">
    <name type="scientific">Roseovarius indicus</name>
    <dbReference type="NCBI Taxonomy" id="540747"/>
    <lineage>
        <taxon>Bacteria</taxon>
        <taxon>Pseudomonadati</taxon>
        <taxon>Pseudomonadota</taxon>
        <taxon>Alphaproteobacteria</taxon>
        <taxon>Rhodobacterales</taxon>
        <taxon>Roseobacteraceae</taxon>
        <taxon>Roseovarius</taxon>
    </lineage>
</organism>
<sequence precursor="true">MIIKLRKYMLAGVTASAVGVAGLAATPAVADNDTAKYIAGAAAVAIIGAAIADSNDDRYYDNPRYSTRGRYQRNHNRYNRYNGYRGHNRGYHGGYNHTHTRGDQRHYDR</sequence>
<reference evidence="3 4" key="1">
    <citation type="submission" date="2018-08" db="EMBL/GenBank/DDBJ databases">
        <title>Genetic Globetrotter - A new plasmid hitch-hiking vast phylogenetic and geographic distances.</title>
        <authorList>
            <person name="Vollmers J."/>
            <person name="Petersen J."/>
        </authorList>
    </citation>
    <scope>NUCLEOTIDE SEQUENCE [LARGE SCALE GENOMIC DNA]</scope>
    <source>
        <strain evidence="3 4">DSM 26383</strain>
    </source>
</reference>
<evidence type="ECO:0000256" key="1">
    <source>
        <dbReference type="SAM" id="MobiDB-lite"/>
    </source>
</evidence>
<dbReference type="KEGG" id="rid:RIdsm_04634"/>
<feature type="signal peptide" evidence="2">
    <location>
        <begin position="1"/>
        <end position="30"/>
    </location>
</feature>
<feature type="chain" id="PRO_5024882603" evidence="2">
    <location>
        <begin position="31"/>
        <end position="109"/>
    </location>
</feature>
<feature type="compositionally biased region" description="Basic and acidic residues" evidence="1">
    <location>
        <begin position="100"/>
        <end position="109"/>
    </location>
</feature>
<accession>A0A5P3AJ89</accession>
<keyword evidence="2" id="KW-0732">Signal</keyword>
<dbReference type="AlphaFoldDB" id="A0A5P3AJ89"/>
<dbReference type="Proteomes" id="UP000325785">
    <property type="component" value="Chromosome"/>
</dbReference>
<evidence type="ECO:0000313" key="4">
    <source>
        <dbReference type="Proteomes" id="UP000325785"/>
    </source>
</evidence>
<dbReference type="RefSeq" id="WP_236553171.1">
    <property type="nucleotide sequence ID" value="NZ_CP031598.1"/>
</dbReference>
<proteinExistence type="predicted"/>
<protein>
    <submittedName>
        <fullName evidence="3">Uncharacterized protein</fullName>
    </submittedName>
</protein>
<dbReference type="EMBL" id="CP031598">
    <property type="protein sequence ID" value="QEW28794.1"/>
    <property type="molecule type" value="Genomic_DNA"/>
</dbReference>
<name>A0A5P3AJ89_9RHOB</name>
<gene>
    <name evidence="3" type="ORF">RIdsm_04634</name>
</gene>
<evidence type="ECO:0000256" key="2">
    <source>
        <dbReference type="SAM" id="SignalP"/>
    </source>
</evidence>
<evidence type="ECO:0000313" key="3">
    <source>
        <dbReference type="EMBL" id="QEW28794.1"/>
    </source>
</evidence>